<dbReference type="EMBL" id="CM041531">
    <property type="protein sequence ID" value="KAI3377718.1"/>
    <property type="molecule type" value="Genomic_DNA"/>
</dbReference>
<comment type="caution">
    <text evidence="1">The sequence shown here is derived from an EMBL/GenBank/DDBJ whole genome shotgun (WGS) entry which is preliminary data.</text>
</comment>
<proteinExistence type="predicted"/>
<evidence type="ECO:0000313" key="2">
    <source>
        <dbReference type="Proteomes" id="UP000831701"/>
    </source>
</evidence>
<evidence type="ECO:0000313" key="1">
    <source>
        <dbReference type="EMBL" id="KAI3377718.1"/>
    </source>
</evidence>
<organism evidence="1 2">
    <name type="scientific">Scortum barcoo</name>
    <name type="common">barcoo grunter</name>
    <dbReference type="NCBI Taxonomy" id="214431"/>
    <lineage>
        <taxon>Eukaryota</taxon>
        <taxon>Metazoa</taxon>
        <taxon>Chordata</taxon>
        <taxon>Craniata</taxon>
        <taxon>Vertebrata</taxon>
        <taxon>Euteleostomi</taxon>
        <taxon>Actinopterygii</taxon>
        <taxon>Neopterygii</taxon>
        <taxon>Teleostei</taxon>
        <taxon>Neoteleostei</taxon>
        <taxon>Acanthomorphata</taxon>
        <taxon>Eupercaria</taxon>
        <taxon>Centrarchiformes</taxon>
        <taxon>Terapontoidei</taxon>
        <taxon>Terapontidae</taxon>
        <taxon>Scortum</taxon>
    </lineage>
</organism>
<keyword evidence="2" id="KW-1185">Reference proteome</keyword>
<dbReference type="Proteomes" id="UP000831701">
    <property type="component" value="Chromosome 1"/>
</dbReference>
<protein>
    <submittedName>
        <fullName evidence="1">Uncharacterized protein</fullName>
    </submittedName>
</protein>
<sequence length="614" mass="71945">MNYDMERNHWNIPGLWHGTPPMAPVNTGYSEAVAHFKKSLLETVNRDRSDQFSLIPDFLEWMKSLWKAVKYEKFIFSFRNILVAHAYENLCREFNNWEWDFRKEILSLQKAAELEILNADNESTLESLNKFVDSKLSEMFGKISDQKEIMNKKLCDYYKSKDKHVNLIEKHKTDFIHSIYSVENEIKRSVETALKNTYELKKGSKQVQDIQRKYRGEIEKQVMKLLKDCKGSKLTDEQLTREFEQMWTKATETVPGPTERDIPACVLNQLKNSFSNRNINETLPNPEELKELGKGQFKIRKEHTEFFVKRYLWSRDLQTFTDNVIEISTQSVLDKTKTNEDYHDTLTRDLLVKVDESLKQSYKQYKTNKQFEIDLKLHICGFASREFLKMHKKFISDNDPRIQLETLKTQYMRLKKPHCFKSQSTCSPFKDSLIKSLTELEEQLKEDFSNSEDVAETLKKLPIKPQDELFKRVFGCGQQCPFCKVPCEAGGKDHKKHHASVHRPQGLGTANYADSQKLAATLCTTDVTSECRFRNSETKNKCHPYKDYSKYYPDWHIPPDPSQEASDYWKYVLVQYNERFAEEFAAKPADVLGAWRSIGKEEALKGLKDAFNIK</sequence>
<accession>A0ACB8XC62</accession>
<gene>
    <name evidence="1" type="ORF">L3Q82_008445</name>
</gene>
<name>A0ACB8XC62_9TELE</name>
<reference evidence="1" key="1">
    <citation type="submission" date="2022-04" db="EMBL/GenBank/DDBJ databases">
        <title>Jade perch genome.</title>
        <authorList>
            <person name="Chao B."/>
        </authorList>
    </citation>
    <scope>NUCLEOTIDE SEQUENCE</scope>
    <source>
        <strain evidence="1">CB-2022</strain>
    </source>
</reference>